<evidence type="ECO:0000313" key="4">
    <source>
        <dbReference type="Proteomes" id="UP000254134"/>
    </source>
</evidence>
<reference evidence="3 4" key="1">
    <citation type="submission" date="2018-07" db="EMBL/GenBank/DDBJ databases">
        <title>High-quality-draft genome sequence of Gaiella occulta.</title>
        <authorList>
            <person name="Severino R."/>
            <person name="Froufe H.J.C."/>
            <person name="Rainey F.A."/>
            <person name="Barroso C."/>
            <person name="Albuquerque L."/>
            <person name="Lobo-Da-Cunha A."/>
            <person name="Da Costa M.S."/>
            <person name="Egas C."/>
        </authorList>
    </citation>
    <scope>NUCLEOTIDE SEQUENCE [LARGE SCALE GENOMIC DNA]</scope>
    <source>
        <strain evidence="3 4">F2-233</strain>
    </source>
</reference>
<keyword evidence="4" id="KW-1185">Reference proteome</keyword>
<proteinExistence type="predicted"/>
<dbReference type="EMBL" id="QQZY01000008">
    <property type="protein sequence ID" value="RDI73520.1"/>
    <property type="molecule type" value="Genomic_DNA"/>
</dbReference>
<comment type="caution">
    <text evidence="3">The sequence shown here is derived from an EMBL/GenBank/DDBJ whole genome shotgun (WGS) entry which is preliminary data.</text>
</comment>
<name>A0A7M2YUW4_9ACTN</name>
<dbReference type="AlphaFoldDB" id="A0A7M2YUW4"/>
<feature type="coiled-coil region" evidence="1">
    <location>
        <begin position="79"/>
        <end position="113"/>
    </location>
</feature>
<evidence type="ECO:0000256" key="1">
    <source>
        <dbReference type="SAM" id="Coils"/>
    </source>
</evidence>
<evidence type="ECO:0000313" key="3">
    <source>
        <dbReference type="EMBL" id="RDI73520.1"/>
    </source>
</evidence>
<organism evidence="3 4">
    <name type="scientific">Gaiella occulta</name>
    <dbReference type="NCBI Taxonomy" id="1002870"/>
    <lineage>
        <taxon>Bacteria</taxon>
        <taxon>Bacillati</taxon>
        <taxon>Actinomycetota</taxon>
        <taxon>Thermoleophilia</taxon>
        <taxon>Gaiellales</taxon>
        <taxon>Gaiellaceae</taxon>
        <taxon>Gaiella</taxon>
    </lineage>
</organism>
<protein>
    <submittedName>
        <fullName evidence="3">Uncharacterized protein</fullName>
    </submittedName>
</protein>
<dbReference type="RefSeq" id="WP_147281303.1">
    <property type="nucleotide sequence ID" value="NZ_QQZY01000008.1"/>
</dbReference>
<feature type="region of interest" description="Disordered" evidence="2">
    <location>
        <begin position="43"/>
        <end position="66"/>
    </location>
</feature>
<gene>
    <name evidence="3" type="ORF">Gocc_2661</name>
</gene>
<sequence length="123" mass="13557">MTKAQEVYDRVEALVASGVRKADAFRQVADEFGQPFNSMRGAYYAHTRTSGQSTPRSRKREAANGDPIEQATSVLTRAVESIDAEVAAAKTRVDEAKTEYEHLRDTAAERKANIQVKIDALKA</sequence>
<accession>A0A7M2YUW4</accession>
<evidence type="ECO:0000256" key="2">
    <source>
        <dbReference type="SAM" id="MobiDB-lite"/>
    </source>
</evidence>
<keyword evidence="1" id="KW-0175">Coiled coil</keyword>
<reference evidence="4" key="2">
    <citation type="journal article" date="2019" name="MicrobiologyOpen">
        <title>High-quality draft genome sequence of Gaiella occulta isolated from a 150 meter deep mineral water borehole and comparison with the genome sequences of other deep-branching lineages of the phylum Actinobacteria.</title>
        <authorList>
            <person name="Severino R."/>
            <person name="Froufe H.J.C."/>
            <person name="Barroso C."/>
            <person name="Albuquerque L."/>
            <person name="Lobo-da-Cunha A."/>
            <person name="da Costa M.S."/>
            <person name="Egas C."/>
        </authorList>
    </citation>
    <scope>NUCLEOTIDE SEQUENCE [LARGE SCALE GENOMIC DNA]</scope>
    <source>
        <strain evidence="4">F2-233</strain>
    </source>
</reference>
<dbReference type="Proteomes" id="UP000254134">
    <property type="component" value="Unassembled WGS sequence"/>
</dbReference>